<evidence type="ECO:0000256" key="1">
    <source>
        <dbReference type="SAM" id="MobiDB-lite"/>
    </source>
</evidence>
<sequence>MHFNLLALALGLLSMHASAAPITPSNITFGGNNTLDPEEILPFKGSKSFSIFGFRDVAGSGQQRRDNETDDGGEEPSILSSPALNSTKPHHFLGGGAEASLEVIGFRR</sequence>
<evidence type="ECO:0000313" key="4">
    <source>
        <dbReference type="Proteomes" id="UP000298327"/>
    </source>
</evidence>
<feature type="chain" id="PRO_5021233691" evidence="2">
    <location>
        <begin position="20"/>
        <end position="108"/>
    </location>
</feature>
<dbReference type="AlphaFoldDB" id="A0A4Y9ZAU8"/>
<keyword evidence="4" id="KW-1185">Reference proteome</keyword>
<feature type="signal peptide" evidence="2">
    <location>
        <begin position="1"/>
        <end position="19"/>
    </location>
</feature>
<proteinExistence type="predicted"/>
<feature type="compositionally biased region" description="Polar residues" evidence="1">
    <location>
        <begin position="78"/>
        <end position="87"/>
    </location>
</feature>
<protein>
    <submittedName>
        <fullName evidence="3">Uncharacterized protein</fullName>
    </submittedName>
</protein>
<gene>
    <name evidence="3" type="ORF">EVG20_g1453</name>
</gene>
<comment type="caution">
    <text evidence="3">The sequence shown here is derived from an EMBL/GenBank/DDBJ whole genome shotgun (WGS) entry which is preliminary data.</text>
</comment>
<accession>A0A4Y9ZAU8</accession>
<dbReference type="Proteomes" id="UP000298327">
    <property type="component" value="Unassembled WGS sequence"/>
</dbReference>
<feature type="region of interest" description="Disordered" evidence="1">
    <location>
        <begin position="57"/>
        <end position="92"/>
    </location>
</feature>
<keyword evidence="2" id="KW-0732">Signal</keyword>
<organism evidence="3 4">
    <name type="scientific">Dentipellis fragilis</name>
    <dbReference type="NCBI Taxonomy" id="205917"/>
    <lineage>
        <taxon>Eukaryota</taxon>
        <taxon>Fungi</taxon>
        <taxon>Dikarya</taxon>
        <taxon>Basidiomycota</taxon>
        <taxon>Agaricomycotina</taxon>
        <taxon>Agaricomycetes</taxon>
        <taxon>Russulales</taxon>
        <taxon>Hericiaceae</taxon>
        <taxon>Dentipellis</taxon>
    </lineage>
</organism>
<name>A0A4Y9ZAU8_9AGAM</name>
<dbReference type="EMBL" id="SEOQ01000046">
    <property type="protein sequence ID" value="TFY71564.1"/>
    <property type="molecule type" value="Genomic_DNA"/>
</dbReference>
<evidence type="ECO:0000313" key="3">
    <source>
        <dbReference type="EMBL" id="TFY71564.1"/>
    </source>
</evidence>
<evidence type="ECO:0000256" key="2">
    <source>
        <dbReference type="SAM" id="SignalP"/>
    </source>
</evidence>
<reference evidence="3 4" key="1">
    <citation type="submission" date="2019-02" db="EMBL/GenBank/DDBJ databases">
        <title>Genome sequencing of the rare red list fungi Dentipellis fragilis.</title>
        <authorList>
            <person name="Buettner E."/>
            <person name="Kellner H."/>
        </authorList>
    </citation>
    <scope>NUCLEOTIDE SEQUENCE [LARGE SCALE GENOMIC DNA]</scope>
    <source>
        <strain evidence="3 4">DSM 105465</strain>
    </source>
</reference>